<dbReference type="Proteomes" id="UP000276133">
    <property type="component" value="Unassembled WGS sequence"/>
</dbReference>
<dbReference type="Pfam" id="PF04500">
    <property type="entry name" value="FLYWCH"/>
    <property type="match status" value="1"/>
</dbReference>
<evidence type="ECO:0000256" key="2">
    <source>
        <dbReference type="ARBA" id="ARBA00022771"/>
    </source>
</evidence>
<keyword evidence="6" id="KW-1185">Reference proteome</keyword>
<comment type="caution">
    <text evidence="5">The sequence shown here is derived from an EMBL/GenBank/DDBJ whole genome shotgun (WGS) entry which is preliminary data.</text>
</comment>
<keyword evidence="3" id="KW-0862">Zinc</keyword>
<organism evidence="5 6">
    <name type="scientific">Brachionus plicatilis</name>
    <name type="common">Marine rotifer</name>
    <name type="synonym">Brachionus muelleri</name>
    <dbReference type="NCBI Taxonomy" id="10195"/>
    <lineage>
        <taxon>Eukaryota</taxon>
        <taxon>Metazoa</taxon>
        <taxon>Spiralia</taxon>
        <taxon>Gnathifera</taxon>
        <taxon>Rotifera</taxon>
        <taxon>Eurotatoria</taxon>
        <taxon>Monogononta</taxon>
        <taxon>Pseudotrocha</taxon>
        <taxon>Ploima</taxon>
        <taxon>Brachionidae</taxon>
        <taxon>Brachionus</taxon>
    </lineage>
</organism>
<sequence length="112" mass="13255">MDESINLKLNTHLQVYYLKFKKKLKMEFKTTKIINTNHEKPMLFVDDYLYYKNQVRPNGNLYWRCKEYFSSCKCQASITTTGLNTEIVSLSKKGHTNDHQKVNELNIQILGM</sequence>
<keyword evidence="1" id="KW-0479">Metal-binding</keyword>
<dbReference type="AlphaFoldDB" id="A0A3M7QUU2"/>
<evidence type="ECO:0000313" key="6">
    <source>
        <dbReference type="Proteomes" id="UP000276133"/>
    </source>
</evidence>
<dbReference type="EMBL" id="REGN01005045">
    <property type="protein sequence ID" value="RNA15102.1"/>
    <property type="molecule type" value="Genomic_DNA"/>
</dbReference>
<dbReference type="Gene3D" id="2.20.25.240">
    <property type="match status" value="1"/>
</dbReference>
<dbReference type="OrthoDB" id="10465385at2759"/>
<proteinExistence type="predicted"/>
<evidence type="ECO:0000256" key="3">
    <source>
        <dbReference type="ARBA" id="ARBA00022833"/>
    </source>
</evidence>
<protein>
    <recommendedName>
        <fullName evidence="4">FLYWCH-type domain-containing protein</fullName>
    </recommendedName>
</protein>
<evidence type="ECO:0000259" key="4">
    <source>
        <dbReference type="Pfam" id="PF04500"/>
    </source>
</evidence>
<feature type="domain" description="FLYWCH-type" evidence="4">
    <location>
        <begin position="34"/>
        <end position="96"/>
    </location>
</feature>
<accession>A0A3M7QUU2</accession>
<name>A0A3M7QUU2_BRAPC</name>
<evidence type="ECO:0000256" key="1">
    <source>
        <dbReference type="ARBA" id="ARBA00022723"/>
    </source>
</evidence>
<keyword evidence="2" id="KW-0863">Zinc-finger</keyword>
<dbReference type="GO" id="GO:0008270">
    <property type="term" value="F:zinc ion binding"/>
    <property type="evidence" value="ECO:0007669"/>
    <property type="project" value="UniProtKB-KW"/>
</dbReference>
<reference evidence="5 6" key="1">
    <citation type="journal article" date="2018" name="Sci. Rep.">
        <title>Genomic signatures of local adaptation to the degree of environmental predictability in rotifers.</title>
        <authorList>
            <person name="Franch-Gras L."/>
            <person name="Hahn C."/>
            <person name="Garcia-Roger E.M."/>
            <person name="Carmona M.J."/>
            <person name="Serra M."/>
            <person name="Gomez A."/>
        </authorList>
    </citation>
    <scope>NUCLEOTIDE SEQUENCE [LARGE SCALE GENOMIC DNA]</scope>
    <source>
        <strain evidence="5">HYR1</strain>
    </source>
</reference>
<evidence type="ECO:0000313" key="5">
    <source>
        <dbReference type="EMBL" id="RNA15102.1"/>
    </source>
</evidence>
<dbReference type="InterPro" id="IPR007588">
    <property type="entry name" value="Znf_FLYWCH"/>
</dbReference>
<gene>
    <name evidence="5" type="ORF">BpHYR1_021326</name>
</gene>